<evidence type="ECO:0000313" key="2">
    <source>
        <dbReference type="Proteomes" id="UP000828251"/>
    </source>
</evidence>
<gene>
    <name evidence="1" type="ORF">J1N35_020865</name>
</gene>
<name>A0A9D3VES0_9ROSI</name>
<dbReference type="EMBL" id="JAIQCV010000007">
    <property type="protein sequence ID" value="KAH1081104.1"/>
    <property type="molecule type" value="Genomic_DNA"/>
</dbReference>
<comment type="caution">
    <text evidence="1">The sequence shown here is derived from an EMBL/GenBank/DDBJ whole genome shotgun (WGS) entry which is preliminary data.</text>
</comment>
<dbReference type="AlphaFoldDB" id="A0A9D3VES0"/>
<keyword evidence="2" id="KW-1185">Reference proteome</keyword>
<reference evidence="1 2" key="1">
    <citation type="journal article" date="2021" name="Plant Biotechnol. J.">
        <title>Multi-omics assisted identification of the key and species-specific regulatory components of drought-tolerant mechanisms in Gossypium stocksii.</title>
        <authorList>
            <person name="Yu D."/>
            <person name="Ke L."/>
            <person name="Zhang D."/>
            <person name="Wu Y."/>
            <person name="Sun Y."/>
            <person name="Mei J."/>
            <person name="Sun J."/>
            <person name="Sun Y."/>
        </authorList>
    </citation>
    <scope>NUCLEOTIDE SEQUENCE [LARGE SCALE GENOMIC DNA]</scope>
    <source>
        <strain evidence="2">cv. E1</strain>
        <tissue evidence="1">Leaf</tissue>
    </source>
</reference>
<proteinExistence type="predicted"/>
<evidence type="ECO:0000313" key="1">
    <source>
        <dbReference type="EMBL" id="KAH1081104.1"/>
    </source>
</evidence>
<organism evidence="1 2">
    <name type="scientific">Gossypium stocksii</name>
    <dbReference type="NCBI Taxonomy" id="47602"/>
    <lineage>
        <taxon>Eukaryota</taxon>
        <taxon>Viridiplantae</taxon>
        <taxon>Streptophyta</taxon>
        <taxon>Embryophyta</taxon>
        <taxon>Tracheophyta</taxon>
        <taxon>Spermatophyta</taxon>
        <taxon>Magnoliopsida</taxon>
        <taxon>eudicotyledons</taxon>
        <taxon>Gunneridae</taxon>
        <taxon>Pentapetalae</taxon>
        <taxon>rosids</taxon>
        <taxon>malvids</taxon>
        <taxon>Malvales</taxon>
        <taxon>Malvaceae</taxon>
        <taxon>Malvoideae</taxon>
        <taxon>Gossypium</taxon>
    </lineage>
</organism>
<sequence>MPKCNVDAARRVLVGFAAVIRNCQGRLEALSWLKSLQLTKIVESNRQVLVHALARSLDDDFELVVLVRDCLIFQSQIKYPSFHSTHECADKIKCIK</sequence>
<dbReference type="Proteomes" id="UP000828251">
    <property type="component" value="Unassembled WGS sequence"/>
</dbReference>
<accession>A0A9D3VES0</accession>
<protein>
    <submittedName>
        <fullName evidence="1">Uncharacterized protein</fullName>
    </submittedName>
</protein>